<evidence type="ECO:0000313" key="2">
    <source>
        <dbReference type="Proteomes" id="UP000321424"/>
    </source>
</evidence>
<sequence length="68" mass="6789">MPALAAFDEQPAREETIEVFGRGGRGHSGVTGELTCGPGAAVDQGETHVGAGAVGEQRGETCQFGSSG</sequence>
<accession>A0A511MB71</accession>
<dbReference type="EMBL" id="BJXA01000012">
    <property type="protein sequence ID" value="GEM37913.1"/>
    <property type="molecule type" value="Genomic_DNA"/>
</dbReference>
<gene>
    <name evidence="1" type="ORF">NN4_24320</name>
</gene>
<protein>
    <submittedName>
        <fullName evidence="1">Uncharacterized protein</fullName>
    </submittedName>
</protein>
<evidence type="ECO:0000313" key="1">
    <source>
        <dbReference type="EMBL" id="GEM37913.1"/>
    </source>
</evidence>
<comment type="caution">
    <text evidence="1">The sequence shown here is derived from an EMBL/GenBank/DDBJ whole genome shotgun (WGS) entry which is preliminary data.</text>
</comment>
<name>A0A511MB71_9NOCA</name>
<organism evidence="1 2">
    <name type="scientific">Nocardia ninae NBRC 108245</name>
    <dbReference type="NCBI Taxonomy" id="1210091"/>
    <lineage>
        <taxon>Bacteria</taxon>
        <taxon>Bacillati</taxon>
        <taxon>Actinomycetota</taxon>
        <taxon>Actinomycetes</taxon>
        <taxon>Mycobacteriales</taxon>
        <taxon>Nocardiaceae</taxon>
        <taxon>Nocardia</taxon>
    </lineage>
</organism>
<proteinExistence type="predicted"/>
<keyword evidence="2" id="KW-1185">Reference proteome</keyword>
<dbReference type="AlphaFoldDB" id="A0A511MB71"/>
<reference evidence="1 2" key="1">
    <citation type="submission" date="2019-07" db="EMBL/GenBank/DDBJ databases">
        <title>Whole genome shotgun sequence of Nocardia ninae NBRC 108245.</title>
        <authorList>
            <person name="Hosoyama A."/>
            <person name="Uohara A."/>
            <person name="Ohji S."/>
            <person name="Ichikawa N."/>
        </authorList>
    </citation>
    <scope>NUCLEOTIDE SEQUENCE [LARGE SCALE GENOMIC DNA]</scope>
    <source>
        <strain evidence="1 2">NBRC 108245</strain>
    </source>
</reference>
<dbReference type="Proteomes" id="UP000321424">
    <property type="component" value="Unassembled WGS sequence"/>
</dbReference>